<evidence type="ECO:0000256" key="4">
    <source>
        <dbReference type="ARBA" id="ARBA00036320"/>
    </source>
</evidence>
<comment type="caution">
    <text evidence="8">The sequence shown here is derived from an EMBL/GenBank/DDBJ whole genome shotgun (WGS) entry which is preliminary data.</text>
</comment>
<dbReference type="GO" id="GO:0005576">
    <property type="term" value="C:extracellular region"/>
    <property type="evidence" value="ECO:0007669"/>
    <property type="project" value="UniProtKB-SubCell"/>
</dbReference>
<dbReference type="SUPFAM" id="SSF50494">
    <property type="entry name" value="Trypsin-like serine proteases"/>
    <property type="match status" value="2"/>
</dbReference>
<dbReference type="InterPro" id="IPR001314">
    <property type="entry name" value="Peptidase_S1A"/>
</dbReference>
<dbReference type="PROSITE" id="PS00134">
    <property type="entry name" value="TRYPSIN_HIS"/>
    <property type="match status" value="2"/>
</dbReference>
<accession>A0A7J5XE28</accession>
<dbReference type="PROSITE" id="PS50240">
    <property type="entry name" value="TRYPSIN_DOM"/>
    <property type="match status" value="1"/>
</dbReference>
<evidence type="ECO:0000256" key="1">
    <source>
        <dbReference type="ARBA" id="ARBA00004239"/>
    </source>
</evidence>
<keyword evidence="2" id="KW-0865">Zymogen</keyword>
<dbReference type="PRINTS" id="PR00722">
    <property type="entry name" value="CHYMOTRYPSIN"/>
</dbReference>
<dbReference type="GO" id="GO:0004252">
    <property type="term" value="F:serine-type endopeptidase activity"/>
    <property type="evidence" value="ECO:0007669"/>
    <property type="project" value="UniProtKB-EC"/>
</dbReference>
<dbReference type="Proteomes" id="UP000518266">
    <property type="component" value="Unassembled WGS sequence"/>
</dbReference>
<protein>
    <recommendedName>
        <fullName evidence="5">trypsin</fullName>
        <ecNumber evidence="5">3.4.21.4</ecNumber>
    </recommendedName>
</protein>
<dbReference type="PANTHER" id="PTHR24271:SF87">
    <property type="entry name" value="ARGININE ESTERASE-LIKE-RELATED"/>
    <property type="match status" value="1"/>
</dbReference>
<dbReference type="EMBL" id="JAAKFY010000025">
    <property type="protein sequence ID" value="KAF3834969.1"/>
    <property type="molecule type" value="Genomic_DNA"/>
</dbReference>
<dbReference type="Pfam" id="PF00089">
    <property type="entry name" value="Trypsin"/>
    <property type="match status" value="2"/>
</dbReference>
<sequence length="363" mass="40322">MKHALHRILLLQLLTTLGLHGKIPTCGYLSLFYKCSINSSFFSALGSEIINGKKVPDNKMQFMASVQNDQNVHICGGFLINEFFVVTAAHCDHSNPTSVVLGTHNLKKIGDKMRYGVKRCKHPSYKKVEEGADIMLLKLSRKARQNKRIKPIPLPKTEIKFKNKQQCQVAGWGFTSDRKPVDELLMVDVPIVDLEDCKRIWEHHHGTLPDNVTCAGGYGTKMDSGDSGGPLVCNGRAAGVVSYNLNCDHTNMPNGRHDTQRQQVQFAASMKHALHRILLLQLLTTLGLHGKIPTCGYLSLFYKCSINSSFFSALGSEIINGKKVPDNKMQFMASVQNDQNVHICGGFLINEFFVVTAAHCDHS</sequence>
<dbReference type="EC" id="3.4.21.4" evidence="5"/>
<dbReference type="AlphaFoldDB" id="A0A7J5XE28"/>
<gene>
    <name evidence="8" type="ORF">F7725_027527</name>
</gene>
<feature type="chain" id="PRO_5029614774" description="trypsin" evidence="6">
    <location>
        <begin position="22"/>
        <end position="363"/>
    </location>
</feature>
<keyword evidence="9" id="KW-1185">Reference proteome</keyword>
<reference evidence="8 9" key="1">
    <citation type="submission" date="2020-03" db="EMBL/GenBank/DDBJ databases">
        <title>Dissostichus mawsoni Genome sequencing and assembly.</title>
        <authorList>
            <person name="Park H."/>
        </authorList>
    </citation>
    <scope>NUCLEOTIDE SEQUENCE [LARGE SCALE GENOMIC DNA]</scope>
    <source>
        <strain evidence="8">DM0001</strain>
        <tissue evidence="8">Muscle</tissue>
    </source>
</reference>
<comment type="subcellular location">
    <subcellularLocation>
        <location evidence="1">Secreted</location>
        <location evidence="1">Extracellular space</location>
    </subcellularLocation>
</comment>
<feature type="signal peptide" evidence="6">
    <location>
        <begin position="1"/>
        <end position="21"/>
    </location>
</feature>
<dbReference type="SMART" id="SM00020">
    <property type="entry name" value="Tryp_SPc"/>
    <property type="match status" value="1"/>
</dbReference>
<feature type="domain" description="Peptidase S1" evidence="7">
    <location>
        <begin position="49"/>
        <end position="279"/>
    </location>
</feature>
<dbReference type="InterPro" id="IPR009003">
    <property type="entry name" value="Peptidase_S1_PA"/>
</dbReference>
<dbReference type="GO" id="GO:0006508">
    <property type="term" value="P:proteolysis"/>
    <property type="evidence" value="ECO:0007669"/>
    <property type="project" value="InterPro"/>
</dbReference>
<evidence type="ECO:0000256" key="6">
    <source>
        <dbReference type="SAM" id="SignalP"/>
    </source>
</evidence>
<proteinExistence type="predicted"/>
<evidence type="ECO:0000256" key="3">
    <source>
        <dbReference type="ARBA" id="ARBA00023157"/>
    </source>
</evidence>
<dbReference type="InterPro" id="IPR043504">
    <property type="entry name" value="Peptidase_S1_PA_chymotrypsin"/>
</dbReference>
<evidence type="ECO:0000313" key="8">
    <source>
        <dbReference type="EMBL" id="KAF3834969.1"/>
    </source>
</evidence>
<dbReference type="FunFam" id="2.40.10.10:FF:000005">
    <property type="entry name" value="Serine protease 37"/>
    <property type="match status" value="1"/>
</dbReference>
<evidence type="ECO:0000313" key="9">
    <source>
        <dbReference type="Proteomes" id="UP000518266"/>
    </source>
</evidence>
<keyword evidence="3" id="KW-1015">Disulfide bond</keyword>
<dbReference type="InterPro" id="IPR018114">
    <property type="entry name" value="TRYPSIN_HIS"/>
</dbReference>
<dbReference type="CDD" id="cd00190">
    <property type="entry name" value="Tryp_SPc"/>
    <property type="match status" value="1"/>
</dbReference>
<evidence type="ECO:0000256" key="5">
    <source>
        <dbReference type="ARBA" id="ARBA00038868"/>
    </source>
</evidence>
<dbReference type="PANTHER" id="PTHR24271">
    <property type="entry name" value="KALLIKREIN-RELATED"/>
    <property type="match status" value="1"/>
</dbReference>
<evidence type="ECO:0000256" key="2">
    <source>
        <dbReference type="ARBA" id="ARBA00023145"/>
    </source>
</evidence>
<comment type="catalytic activity">
    <reaction evidence="4">
        <text>Preferential cleavage: Arg-|-Xaa, Lys-|-Xaa.</text>
        <dbReference type="EC" id="3.4.21.4"/>
    </reaction>
</comment>
<dbReference type="Gene3D" id="2.40.10.10">
    <property type="entry name" value="Trypsin-like serine proteases"/>
    <property type="match status" value="3"/>
</dbReference>
<evidence type="ECO:0000259" key="7">
    <source>
        <dbReference type="PROSITE" id="PS50240"/>
    </source>
</evidence>
<dbReference type="OrthoDB" id="8440449at2759"/>
<name>A0A7J5XE28_DISMA</name>
<dbReference type="InterPro" id="IPR001254">
    <property type="entry name" value="Trypsin_dom"/>
</dbReference>
<keyword evidence="6" id="KW-0732">Signal</keyword>
<organism evidence="8 9">
    <name type="scientific">Dissostichus mawsoni</name>
    <name type="common">Antarctic cod</name>
    <dbReference type="NCBI Taxonomy" id="36200"/>
    <lineage>
        <taxon>Eukaryota</taxon>
        <taxon>Metazoa</taxon>
        <taxon>Chordata</taxon>
        <taxon>Craniata</taxon>
        <taxon>Vertebrata</taxon>
        <taxon>Euteleostomi</taxon>
        <taxon>Actinopterygii</taxon>
        <taxon>Neopterygii</taxon>
        <taxon>Teleostei</taxon>
        <taxon>Neoteleostei</taxon>
        <taxon>Acanthomorphata</taxon>
        <taxon>Eupercaria</taxon>
        <taxon>Perciformes</taxon>
        <taxon>Notothenioidei</taxon>
        <taxon>Nototheniidae</taxon>
        <taxon>Dissostichus</taxon>
    </lineage>
</organism>